<accession>A0A101U8F8</accession>
<keyword evidence="1" id="KW-0547">Nucleotide-binding</keyword>
<evidence type="ECO:0000256" key="4">
    <source>
        <dbReference type="ARBA" id="ARBA00023163"/>
    </source>
</evidence>
<dbReference type="InterPro" id="IPR002078">
    <property type="entry name" value="Sigma_54_int"/>
</dbReference>
<dbReference type="Gene3D" id="3.30.450.40">
    <property type="match status" value="1"/>
</dbReference>
<dbReference type="PRINTS" id="PR01590">
    <property type="entry name" value="HTHFIS"/>
</dbReference>
<evidence type="ECO:0000256" key="1">
    <source>
        <dbReference type="ARBA" id="ARBA00022741"/>
    </source>
</evidence>
<dbReference type="Gene3D" id="3.40.50.300">
    <property type="entry name" value="P-loop containing nucleotide triphosphate hydrolases"/>
    <property type="match status" value="1"/>
</dbReference>
<dbReference type="InterPro" id="IPR009057">
    <property type="entry name" value="Homeodomain-like_sf"/>
</dbReference>
<dbReference type="InterPro" id="IPR029016">
    <property type="entry name" value="GAF-like_dom_sf"/>
</dbReference>
<name>A0A101U8F8_9ACTN</name>
<sequence length="613" mass="66362">MTMPFGGEPLAHPMRLGAASTAELVSLRERFVADPAGTDLSRLRPVIARSWRRSLACNVRLGSDVFTQTVEPHLDDQLLACAEPVLTELERLCMDTQGAVCLTDAQGTLAVFRGDTAAVRQADRAFPIHGGRMSEDLIGTNSDGTALEEGGAVQVWGGEHFAETLQGSCCTSVPIRDPLRRSVRGVLSLMLPESLAREVDPRSILLIVQGAAAEVTRALAARLAAREQALMSAYLQEVRKRGADAVVAMDERTTIASRGALALLGQSDYSVLAAYSREAERLDQTVQRDLTVGPDTVLQLHARPVLLGGESAGGTVLRLRRKEPGKVLSKKAAGPTPRRSPFEGIIGDSLAIRRALEAAATACTRRTPAYVVGEPGTGKRHLAQVMASRLAEHTVTFDWGPGVDRPRGIDEVDAELAAGAAVVLHRVDECGASMRESLTDLLDLLEQPRVVCTLGRLDDELLPLISSLGGVEVQMPPLRMRREDIPALAAHFLSLDDSPATQVSPRLLDVLVAADWPGNVHQLRNVIETASARCRTQELRMDDLAQAHARGLARSKLTRLEEAELYQIREALAEAGGNRLRAAAMLGIGRSTLYRKIDSYTHRGFELELRPYE</sequence>
<dbReference type="SUPFAM" id="SSF52540">
    <property type="entry name" value="P-loop containing nucleoside triphosphate hydrolases"/>
    <property type="match status" value="1"/>
</dbReference>
<dbReference type="RefSeq" id="WP_062716712.1">
    <property type="nucleotide sequence ID" value="NZ_KQ948924.1"/>
</dbReference>
<proteinExistence type="predicted"/>
<dbReference type="Gene3D" id="1.10.10.60">
    <property type="entry name" value="Homeodomain-like"/>
    <property type="match status" value="1"/>
</dbReference>
<dbReference type="PROSITE" id="PS50045">
    <property type="entry name" value="SIGMA54_INTERACT_4"/>
    <property type="match status" value="1"/>
</dbReference>
<comment type="caution">
    <text evidence="6">The sequence shown here is derived from an EMBL/GenBank/DDBJ whole genome shotgun (WGS) entry which is preliminary data.</text>
</comment>
<keyword evidence="7" id="KW-1185">Reference proteome</keyword>
<dbReference type="InterPro" id="IPR058031">
    <property type="entry name" value="AAA_lid_NorR"/>
</dbReference>
<dbReference type="GO" id="GO:0006355">
    <property type="term" value="P:regulation of DNA-templated transcription"/>
    <property type="evidence" value="ECO:0007669"/>
    <property type="project" value="InterPro"/>
</dbReference>
<dbReference type="Gene3D" id="1.10.8.60">
    <property type="match status" value="1"/>
</dbReference>
<dbReference type="AlphaFoldDB" id="A0A101U8F8"/>
<dbReference type="PANTHER" id="PTHR32071">
    <property type="entry name" value="TRANSCRIPTIONAL REGULATORY PROTEIN"/>
    <property type="match status" value="1"/>
</dbReference>
<dbReference type="SUPFAM" id="SSF46689">
    <property type="entry name" value="Homeodomain-like"/>
    <property type="match status" value="1"/>
</dbReference>
<organism evidence="6 7">
    <name type="scientific">Streptomyces caeruleatus</name>
    <dbReference type="NCBI Taxonomy" id="661399"/>
    <lineage>
        <taxon>Bacteria</taxon>
        <taxon>Bacillati</taxon>
        <taxon>Actinomycetota</taxon>
        <taxon>Actinomycetes</taxon>
        <taxon>Kitasatosporales</taxon>
        <taxon>Streptomycetaceae</taxon>
        <taxon>Streptomyces</taxon>
    </lineage>
</organism>
<dbReference type="Pfam" id="PF02954">
    <property type="entry name" value="HTH_8"/>
    <property type="match status" value="1"/>
</dbReference>
<dbReference type="InterPro" id="IPR002197">
    <property type="entry name" value="HTH_Fis"/>
</dbReference>
<keyword evidence="3" id="KW-0805">Transcription regulation</keyword>
<evidence type="ECO:0000313" key="6">
    <source>
        <dbReference type="EMBL" id="KUO06147.1"/>
    </source>
</evidence>
<protein>
    <recommendedName>
        <fullName evidence="5">Sigma-54 factor interaction domain-containing protein</fullName>
    </recommendedName>
</protein>
<dbReference type="Pfam" id="PF25601">
    <property type="entry name" value="AAA_lid_14"/>
    <property type="match status" value="1"/>
</dbReference>
<dbReference type="GO" id="GO:0005524">
    <property type="term" value="F:ATP binding"/>
    <property type="evidence" value="ECO:0007669"/>
    <property type="project" value="UniProtKB-KW"/>
</dbReference>
<dbReference type="GO" id="GO:0043565">
    <property type="term" value="F:sequence-specific DNA binding"/>
    <property type="evidence" value="ECO:0007669"/>
    <property type="project" value="InterPro"/>
</dbReference>
<keyword evidence="2" id="KW-0067">ATP-binding</keyword>
<reference evidence="6 7" key="1">
    <citation type="submission" date="2015-10" db="EMBL/GenBank/DDBJ databases">
        <title>Draft genome sequence of Streptomyces caeruleatus NRRL B-24802, type strain for the species Streptomyces caeruleatus.</title>
        <authorList>
            <person name="Ruckert C."/>
            <person name="Winkler A."/>
            <person name="Kalinowski J."/>
            <person name="Kampfer P."/>
            <person name="Glaeser S."/>
        </authorList>
    </citation>
    <scope>NUCLEOTIDE SEQUENCE [LARGE SCALE GENOMIC DNA]</scope>
    <source>
        <strain evidence="6 7">NRRL B-24802</strain>
    </source>
</reference>
<keyword evidence="4" id="KW-0804">Transcription</keyword>
<evidence type="ECO:0000259" key="5">
    <source>
        <dbReference type="PROSITE" id="PS50045"/>
    </source>
</evidence>
<dbReference type="STRING" id="661399.AQJ67_04970"/>
<evidence type="ECO:0000256" key="3">
    <source>
        <dbReference type="ARBA" id="ARBA00023015"/>
    </source>
</evidence>
<evidence type="ECO:0000256" key="2">
    <source>
        <dbReference type="ARBA" id="ARBA00022840"/>
    </source>
</evidence>
<dbReference type="Proteomes" id="UP000053429">
    <property type="component" value="Unassembled WGS sequence"/>
</dbReference>
<gene>
    <name evidence="6" type="ORF">AQJ67_04970</name>
</gene>
<dbReference type="OrthoDB" id="5496274at2"/>
<evidence type="ECO:0000313" key="7">
    <source>
        <dbReference type="Proteomes" id="UP000053429"/>
    </source>
</evidence>
<feature type="domain" description="Sigma-54 factor interaction" evidence="5">
    <location>
        <begin position="464"/>
        <end position="532"/>
    </location>
</feature>
<dbReference type="InterPro" id="IPR027417">
    <property type="entry name" value="P-loop_NTPase"/>
</dbReference>
<dbReference type="EMBL" id="LMWY01000003">
    <property type="protein sequence ID" value="KUO06147.1"/>
    <property type="molecule type" value="Genomic_DNA"/>
</dbReference>